<reference evidence="1" key="2">
    <citation type="submission" date="2015-06" db="UniProtKB">
        <authorList>
            <consortium name="EnsemblMetazoa"/>
        </authorList>
    </citation>
    <scope>IDENTIFICATION</scope>
</reference>
<proteinExistence type="predicted"/>
<dbReference type="EMBL" id="CAQQ02082276">
    <property type="status" value="NOT_ANNOTATED_CDS"/>
    <property type="molecule type" value="Genomic_DNA"/>
</dbReference>
<organism evidence="1 2">
    <name type="scientific">Megaselia scalaris</name>
    <name type="common">Humpbacked fly</name>
    <name type="synonym">Phora scalaris</name>
    <dbReference type="NCBI Taxonomy" id="36166"/>
    <lineage>
        <taxon>Eukaryota</taxon>
        <taxon>Metazoa</taxon>
        <taxon>Ecdysozoa</taxon>
        <taxon>Arthropoda</taxon>
        <taxon>Hexapoda</taxon>
        <taxon>Insecta</taxon>
        <taxon>Pterygota</taxon>
        <taxon>Neoptera</taxon>
        <taxon>Endopterygota</taxon>
        <taxon>Diptera</taxon>
        <taxon>Brachycera</taxon>
        <taxon>Muscomorpha</taxon>
        <taxon>Platypezoidea</taxon>
        <taxon>Phoridae</taxon>
        <taxon>Megaseliini</taxon>
        <taxon>Megaselia</taxon>
    </lineage>
</organism>
<dbReference type="AlphaFoldDB" id="T1GXI4"/>
<reference evidence="2" key="1">
    <citation type="submission" date="2013-02" db="EMBL/GenBank/DDBJ databases">
        <authorList>
            <person name="Hughes D."/>
        </authorList>
    </citation>
    <scope>NUCLEOTIDE SEQUENCE</scope>
    <source>
        <strain>Durham</strain>
        <strain evidence="2">NC isolate 2 -- Noor lab</strain>
    </source>
</reference>
<protein>
    <recommendedName>
        <fullName evidence="3">Reverse transcriptase zinc-binding domain-containing protein</fullName>
    </recommendedName>
</protein>
<dbReference type="HOGENOM" id="CLU_2078924_0_0_1"/>
<dbReference type="EnsemblMetazoa" id="MESCA008536-RA">
    <property type="protein sequence ID" value="MESCA008536-PA"/>
    <property type="gene ID" value="MESCA008536"/>
</dbReference>
<evidence type="ECO:0000313" key="1">
    <source>
        <dbReference type="EnsemblMetazoa" id="MESCA008536-PA"/>
    </source>
</evidence>
<evidence type="ECO:0008006" key="3">
    <source>
        <dbReference type="Google" id="ProtNLM"/>
    </source>
</evidence>
<name>T1GXI4_MEGSC</name>
<sequence length="118" mass="13305">MIENCKKRWLSIDSCVMSKKVWGDINAKASKSLLSLRRNSHRKIIFDVTGHWPIGIQGKRMKIPVSEFCESCGQAAECITPENFWFACPGLSDKIDAKASKSLLSLSRNSLRKMIFAI</sequence>
<dbReference type="EMBL" id="CAQQ02082277">
    <property type="status" value="NOT_ANNOTATED_CDS"/>
    <property type="molecule type" value="Genomic_DNA"/>
</dbReference>
<accession>T1GXI4</accession>
<keyword evidence="2" id="KW-1185">Reference proteome</keyword>
<dbReference type="Proteomes" id="UP000015102">
    <property type="component" value="Unassembled WGS sequence"/>
</dbReference>
<evidence type="ECO:0000313" key="2">
    <source>
        <dbReference type="Proteomes" id="UP000015102"/>
    </source>
</evidence>